<feature type="domain" description="CCHC-type" evidence="2">
    <location>
        <begin position="133"/>
        <end position="149"/>
    </location>
</feature>
<reference evidence="4" key="1">
    <citation type="submission" date="2013-09" db="EMBL/GenBank/DDBJ databases">
        <title>The Genome Sequence of Anopheles culicifacies species A.</title>
        <authorList>
            <consortium name="The Broad Institute Genomics Platform"/>
            <person name="Neafsey D.E."/>
            <person name="Besansky N."/>
            <person name="Howell P."/>
            <person name="Walton C."/>
            <person name="Young S.K."/>
            <person name="Zeng Q."/>
            <person name="Gargeya S."/>
            <person name="Fitzgerald M."/>
            <person name="Haas B."/>
            <person name="Abouelleil A."/>
            <person name="Allen A.W."/>
            <person name="Alvarado L."/>
            <person name="Arachchi H.M."/>
            <person name="Berlin A.M."/>
            <person name="Chapman S.B."/>
            <person name="Gainer-Dewar J."/>
            <person name="Goldberg J."/>
            <person name="Griggs A."/>
            <person name="Gujja S."/>
            <person name="Hansen M."/>
            <person name="Howarth C."/>
            <person name="Imamovic A."/>
            <person name="Ireland A."/>
            <person name="Larimer J."/>
            <person name="McCowan C."/>
            <person name="Murphy C."/>
            <person name="Pearson M."/>
            <person name="Poon T.W."/>
            <person name="Priest M."/>
            <person name="Roberts A."/>
            <person name="Saif S."/>
            <person name="Shea T."/>
            <person name="Sisk P."/>
            <person name="Sykes S."/>
            <person name="Wortman J."/>
            <person name="Nusbaum C."/>
            <person name="Birren B."/>
        </authorList>
    </citation>
    <scope>NUCLEOTIDE SEQUENCE [LARGE SCALE GENOMIC DNA]</scope>
    <source>
        <strain evidence="4">A-37</strain>
    </source>
</reference>
<protein>
    <recommendedName>
        <fullName evidence="2">CCHC-type domain-containing protein</fullName>
    </recommendedName>
</protein>
<dbReference type="GO" id="GO:0003676">
    <property type="term" value="F:nucleic acid binding"/>
    <property type="evidence" value="ECO:0007669"/>
    <property type="project" value="InterPro"/>
</dbReference>
<dbReference type="SUPFAM" id="SSF57756">
    <property type="entry name" value="Retrovirus zinc finger-like domains"/>
    <property type="match status" value="1"/>
</dbReference>
<feature type="domain" description="CCHC-type" evidence="2">
    <location>
        <begin position="157"/>
        <end position="170"/>
    </location>
</feature>
<dbReference type="Pfam" id="PF00098">
    <property type="entry name" value="zf-CCHC"/>
    <property type="match status" value="1"/>
</dbReference>
<keyword evidence="1" id="KW-0479">Metal-binding</keyword>
<dbReference type="InterPro" id="IPR001878">
    <property type="entry name" value="Znf_CCHC"/>
</dbReference>
<dbReference type="GO" id="GO:0008270">
    <property type="term" value="F:zinc ion binding"/>
    <property type="evidence" value="ECO:0007669"/>
    <property type="project" value="UniProtKB-KW"/>
</dbReference>
<evidence type="ECO:0000256" key="1">
    <source>
        <dbReference type="PROSITE-ProRule" id="PRU00047"/>
    </source>
</evidence>
<dbReference type="SMART" id="SM00343">
    <property type="entry name" value="ZnF_C2HC"/>
    <property type="match status" value="2"/>
</dbReference>
<dbReference type="InterPro" id="IPR036875">
    <property type="entry name" value="Znf_CCHC_sf"/>
</dbReference>
<reference evidence="3" key="2">
    <citation type="submission" date="2020-05" db="UniProtKB">
        <authorList>
            <consortium name="EnsemblMetazoa"/>
        </authorList>
    </citation>
    <scope>IDENTIFICATION</scope>
    <source>
        <strain evidence="3">A-37</strain>
    </source>
</reference>
<dbReference type="EMBL" id="AXCM01021187">
    <property type="status" value="NOT_ANNOTATED_CDS"/>
    <property type="molecule type" value="Genomic_DNA"/>
</dbReference>
<keyword evidence="1" id="KW-0863">Zinc-finger</keyword>
<keyword evidence="1" id="KW-0862">Zinc</keyword>
<dbReference type="Gene3D" id="4.10.60.10">
    <property type="entry name" value="Zinc finger, CCHC-type"/>
    <property type="match status" value="1"/>
</dbReference>
<dbReference type="PROSITE" id="PS50158">
    <property type="entry name" value="ZF_CCHC"/>
    <property type="match status" value="2"/>
</dbReference>
<dbReference type="VEuPathDB" id="VectorBase:ACUA019980"/>
<sequence length="192" mass="21396">MDAIEVTPKEGQTWNEMYSVVRAAGELSDLESVLGVGRRTSRNRLVMTIAEDADSLAVHRRVNEDVAEALSQLLQEQVPEEDIIMREAWNGTQTAWVRVMERVAELAAGNKIRIKYTFCLVTQVQPFTTGRQRCFRCLQFGHIQTKCRNETDRSTACIRCGEPGHLARTCTAPVSCAACKGPHRVGSLDCKA</sequence>
<dbReference type="EnsemblMetazoa" id="ACUA019980-RA">
    <property type="protein sequence ID" value="ACUA019980-PA"/>
    <property type="gene ID" value="ACUA019980"/>
</dbReference>
<evidence type="ECO:0000313" key="3">
    <source>
        <dbReference type="EnsemblMetazoa" id="ACUA019980-PA"/>
    </source>
</evidence>
<keyword evidence="4" id="KW-1185">Reference proteome</keyword>
<dbReference type="STRING" id="139723.A0A182MJR8"/>
<dbReference type="Proteomes" id="UP000075883">
    <property type="component" value="Unassembled WGS sequence"/>
</dbReference>
<name>A0A182MJR8_9DIPT</name>
<accession>A0A182MJR8</accession>
<dbReference type="AlphaFoldDB" id="A0A182MJR8"/>
<proteinExistence type="predicted"/>
<evidence type="ECO:0000313" key="4">
    <source>
        <dbReference type="Proteomes" id="UP000075883"/>
    </source>
</evidence>
<evidence type="ECO:0000259" key="2">
    <source>
        <dbReference type="PROSITE" id="PS50158"/>
    </source>
</evidence>
<organism evidence="3 4">
    <name type="scientific">Anopheles culicifacies</name>
    <dbReference type="NCBI Taxonomy" id="139723"/>
    <lineage>
        <taxon>Eukaryota</taxon>
        <taxon>Metazoa</taxon>
        <taxon>Ecdysozoa</taxon>
        <taxon>Arthropoda</taxon>
        <taxon>Hexapoda</taxon>
        <taxon>Insecta</taxon>
        <taxon>Pterygota</taxon>
        <taxon>Neoptera</taxon>
        <taxon>Endopterygota</taxon>
        <taxon>Diptera</taxon>
        <taxon>Nematocera</taxon>
        <taxon>Culicoidea</taxon>
        <taxon>Culicidae</taxon>
        <taxon>Anophelinae</taxon>
        <taxon>Anopheles</taxon>
        <taxon>culicifacies species complex</taxon>
    </lineage>
</organism>